<accession>A0A7C8HYM0</accession>
<evidence type="ECO:0000313" key="2">
    <source>
        <dbReference type="EMBL" id="KAF2865154.1"/>
    </source>
</evidence>
<dbReference type="InterPro" id="IPR035940">
    <property type="entry name" value="CAP_sf"/>
</dbReference>
<dbReference type="AlphaFoldDB" id="A0A7C8HYM0"/>
<organism evidence="2 3">
    <name type="scientific">Massariosphaeria phaeospora</name>
    <dbReference type="NCBI Taxonomy" id="100035"/>
    <lineage>
        <taxon>Eukaryota</taxon>
        <taxon>Fungi</taxon>
        <taxon>Dikarya</taxon>
        <taxon>Ascomycota</taxon>
        <taxon>Pezizomycotina</taxon>
        <taxon>Dothideomycetes</taxon>
        <taxon>Pleosporomycetidae</taxon>
        <taxon>Pleosporales</taxon>
        <taxon>Pleosporales incertae sedis</taxon>
        <taxon>Massariosphaeria</taxon>
    </lineage>
</organism>
<proteinExistence type="predicted"/>
<reference evidence="2 3" key="1">
    <citation type="submission" date="2020-01" db="EMBL/GenBank/DDBJ databases">
        <authorList>
            <consortium name="DOE Joint Genome Institute"/>
            <person name="Haridas S."/>
            <person name="Albert R."/>
            <person name="Binder M."/>
            <person name="Bloem J."/>
            <person name="Labutti K."/>
            <person name="Salamov A."/>
            <person name="Andreopoulos B."/>
            <person name="Baker S.E."/>
            <person name="Barry K."/>
            <person name="Bills G."/>
            <person name="Bluhm B.H."/>
            <person name="Cannon C."/>
            <person name="Castanera R."/>
            <person name="Culley D.E."/>
            <person name="Daum C."/>
            <person name="Ezra D."/>
            <person name="Gonzalez J.B."/>
            <person name="Henrissat B."/>
            <person name="Kuo A."/>
            <person name="Liang C."/>
            <person name="Lipzen A."/>
            <person name="Lutzoni F."/>
            <person name="Magnuson J."/>
            <person name="Mondo S."/>
            <person name="Nolan M."/>
            <person name="Ohm R."/>
            <person name="Pangilinan J."/>
            <person name="Park H.-J.H."/>
            <person name="Ramirez L."/>
            <person name="Alfaro M."/>
            <person name="Sun H."/>
            <person name="Tritt A."/>
            <person name="Yoshinaga Y."/>
            <person name="Zwiers L.-H.L."/>
            <person name="Turgeon B.G."/>
            <person name="Goodwin S.B."/>
            <person name="Spatafora J.W."/>
            <person name="Crous P.W."/>
            <person name="Grigoriev I.V."/>
        </authorList>
    </citation>
    <scope>NUCLEOTIDE SEQUENCE [LARGE SCALE GENOMIC DNA]</scope>
    <source>
        <strain evidence="2 3">CBS 611.86</strain>
    </source>
</reference>
<gene>
    <name evidence="2" type="ORF">BDV95DRAFT_263136</name>
</gene>
<dbReference type="Pfam" id="PF00188">
    <property type="entry name" value="CAP"/>
    <property type="match status" value="1"/>
</dbReference>
<dbReference type="Gene3D" id="3.40.33.10">
    <property type="entry name" value="CAP"/>
    <property type="match status" value="1"/>
</dbReference>
<dbReference type="InterPro" id="IPR001283">
    <property type="entry name" value="CRISP-related"/>
</dbReference>
<dbReference type="SMART" id="SM00198">
    <property type="entry name" value="SCP"/>
    <property type="match status" value="1"/>
</dbReference>
<dbReference type="Proteomes" id="UP000481861">
    <property type="component" value="Unassembled WGS sequence"/>
</dbReference>
<protein>
    <submittedName>
        <fullName evidence="2">CAP domain-containing protein</fullName>
    </submittedName>
</protein>
<comment type="caution">
    <text evidence="2">The sequence shown here is derived from an EMBL/GenBank/DDBJ whole genome shotgun (WGS) entry which is preliminary data.</text>
</comment>
<keyword evidence="3" id="KW-1185">Reference proteome</keyword>
<dbReference type="PANTHER" id="PTHR10334">
    <property type="entry name" value="CYSTEINE-RICH SECRETORY PROTEIN-RELATED"/>
    <property type="match status" value="1"/>
</dbReference>
<dbReference type="PRINTS" id="PR00837">
    <property type="entry name" value="V5TPXLIKE"/>
</dbReference>
<dbReference type="PROSITE" id="PS01009">
    <property type="entry name" value="CRISP_1"/>
    <property type="match status" value="1"/>
</dbReference>
<sequence>MKNYVLLALAATRAVYGVPAELMRRQQVDDAAPKITDQKFISTIIDAHWYWRKIHCAQDLRWDPALAQAALESVSACTRKPQHDRGGSNLSCVGPAPENYDQWIEFARTVVHGWHEEETKYPYDNPSYADAWGHFTQMVWRDTSRIGCALGHCKDHGDSNSWPGRLYCFYENAGNNIAQGEFEKQVWRPICPDPTLGQMQAALGHT</sequence>
<dbReference type="GO" id="GO:0005576">
    <property type="term" value="C:extracellular region"/>
    <property type="evidence" value="ECO:0007669"/>
    <property type="project" value="InterPro"/>
</dbReference>
<dbReference type="SUPFAM" id="SSF55797">
    <property type="entry name" value="PR-1-like"/>
    <property type="match status" value="1"/>
</dbReference>
<feature type="domain" description="SCP" evidence="1">
    <location>
        <begin position="39"/>
        <end position="178"/>
    </location>
</feature>
<dbReference type="InterPro" id="IPR014044">
    <property type="entry name" value="CAP_dom"/>
</dbReference>
<dbReference type="InterPro" id="IPR018244">
    <property type="entry name" value="Allrgn_V5/Tpx1_CS"/>
</dbReference>
<name>A0A7C8HYM0_9PLEO</name>
<evidence type="ECO:0000259" key="1">
    <source>
        <dbReference type="SMART" id="SM00198"/>
    </source>
</evidence>
<dbReference type="OrthoDB" id="337038at2759"/>
<dbReference type="EMBL" id="JAADJZ010000036">
    <property type="protein sequence ID" value="KAF2865154.1"/>
    <property type="molecule type" value="Genomic_DNA"/>
</dbReference>
<evidence type="ECO:0000313" key="3">
    <source>
        <dbReference type="Proteomes" id="UP000481861"/>
    </source>
</evidence>